<dbReference type="GO" id="GO:0046084">
    <property type="term" value="P:adenine biosynthetic process"/>
    <property type="evidence" value="ECO:0007669"/>
    <property type="project" value="TreeGrafter"/>
</dbReference>
<dbReference type="AlphaFoldDB" id="A0A6J4V3C8"/>
<keyword evidence="5 12" id="KW-0436">Ligase</keyword>
<accession>A0A6J4V3C8</accession>
<dbReference type="UniPathway" id="UPA00074">
    <property type="reaction ID" value="UER00129"/>
</dbReference>
<dbReference type="GO" id="GO:0004641">
    <property type="term" value="F:phosphoribosylformylglycinamidine cyclo-ligase activity"/>
    <property type="evidence" value="ECO:0007669"/>
    <property type="project" value="UniProtKB-UniRule"/>
</dbReference>
<dbReference type="InterPro" id="IPR010918">
    <property type="entry name" value="PurM-like_C_dom"/>
</dbReference>
<feature type="domain" description="PurM-like C-terminal" evidence="14">
    <location>
        <begin position="174"/>
        <end position="329"/>
    </location>
</feature>
<keyword evidence="7 12" id="KW-0067">ATP-binding</keyword>
<evidence type="ECO:0000256" key="1">
    <source>
        <dbReference type="ARBA" id="ARBA00004686"/>
    </source>
</evidence>
<comment type="similarity">
    <text evidence="2 12">Belongs to the AIR synthase family.</text>
</comment>
<dbReference type="Gene3D" id="3.90.650.10">
    <property type="entry name" value="PurM-like C-terminal domain"/>
    <property type="match status" value="1"/>
</dbReference>
<comment type="catalytic activity">
    <reaction evidence="11 12">
        <text>2-formamido-N(1)-(5-O-phospho-beta-D-ribosyl)acetamidine + ATP = 5-amino-1-(5-phospho-beta-D-ribosyl)imidazole + ADP + phosphate + H(+)</text>
        <dbReference type="Rhea" id="RHEA:23032"/>
        <dbReference type="ChEBI" id="CHEBI:15378"/>
        <dbReference type="ChEBI" id="CHEBI:30616"/>
        <dbReference type="ChEBI" id="CHEBI:43474"/>
        <dbReference type="ChEBI" id="CHEBI:137981"/>
        <dbReference type="ChEBI" id="CHEBI:147287"/>
        <dbReference type="ChEBI" id="CHEBI:456216"/>
        <dbReference type="EC" id="6.3.3.1"/>
    </reaction>
</comment>
<evidence type="ECO:0000256" key="12">
    <source>
        <dbReference type="HAMAP-Rule" id="MF_00741"/>
    </source>
</evidence>
<dbReference type="Pfam" id="PF00586">
    <property type="entry name" value="AIRS"/>
    <property type="match status" value="1"/>
</dbReference>
<evidence type="ECO:0000259" key="13">
    <source>
        <dbReference type="Pfam" id="PF00586"/>
    </source>
</evidence>
<keyword evidence="6 12" id="KW-0547">Nucleotide-binding</keyword>
<dbReference type="InterPro" id="IPR036921">
    <property type="entry name" value="PurM-like_N_sf"/>
</dbReference>
<evidence type="ECO:0000256" key="4">
    <source>
        <dbReference type="ARBA" id="ARBA00020367"/>
    </source>
</evidence>
<dbReference type="NCBIfam" id="TIGR00878">
    <property type="entry name" value="purM"/>
    <property type="match status" value="1"/>
</dbReference>
<dbReference type="GO" id="GO:0004637">
    <property type="term" value="F:phosphoribosylamine-glycine ligase activity"/>
    <property type="evidence" value="ECO:0007669"/>
    <property type="project" value="TreeGrafter"/>
</dbReference>
<evidence type="ECO:0000313" key="15">
    <source>
        <dbReference type="EMBL" id="CAA9563610.1"/>
    </source>
</evidence>
<dbReference type="HAMAP" id="MF_00741">
    <property type="entry name" value="AIRS"/>
    <property type="match status" value="1"/>
</dbReference>
<dbReference type="SUPFAM" id="SSF56042">
    <property type="entry name" value="PurM C-terminal domain-like"/>
    <property type="match status" value="1"/>
</dbReference>
<evidence type="ECO:0000256" key="10">
    <source>
        <dbReference type="ARBA" id="ARBA00033093"/>
    </source>
</evidence>
<dbReference type="GO" id="GO:0005829">
    <property type="term" value="C:cytosol"/>
    <property type="evidence" value="ECO:0007669"/>
    <property type="project" value="TreeGrafter"/>
</dbReference>
<dbReference type="InterPro" id="IPR036676">
    <property type="entry name" value="PurM-like_C_sf"/>
</dbReference>
<dbReference type="InterPro" id="IPR016188">
    <property type="entry name" value="PurM-like_N"/>
</dbReference>
<gene>
    <name evidence="12" type="primary">purM</name>
    <name evidence="15" type="ORF">AVDCRST_MAG59-2807</name>
</gene>
<evidence type="ECO:0000256" key="6">
    <source>
        <dbReference type="ARBA" id="ARBA00022741"/>
    </source>
</evidence>
<organism evidence="15">
    <name type="scientific">uncultured Thermomicrobiales bacterium</name>
    <dbReference type="NCBI Taxonomy" id="1645740"/>
    <lineage>
        <taxon>Bacteria</taxon>
        <taxon>Pseudomonadati</taxon>
        <taxon>Thermomicrobiota</taxon>
        <taxon>Thermomicrobia</taxon>
        <taxon>Thermomicrobiales</taxon>
        <taxon>environmental samples</taxon>
    </lineage>
</organism>
<dbReference type="InterPro" id="IPR004733">
    <property type="entry name" value="PurM_cligase"/>
</dbReference>
<keyword evidence="12" id="KW-0963">Cytoplasm</keyword>
<evidence type="ECO:0000256" key="3">
    <source>
        <dbReference type="ARBA" id="ARBA00013047"/>
    </source>
</evidence>
<evidence type="ECO:0000256" key="8">
    <source>
        <dbReference type="ARBA" id="ARBA00031908"/>
    </source>
</evidence>
<sequence>MTTYADSGVHLGDARAITDRLAAIAARTRGASVLADVGAFGGMFSLGAWGQLKEPVLVASTDGVGTKVMVAAALGRYDTLGHDLVNHCLNDIAVQGARPLFFLDYLALHRADPDVVTALVGGVAEACRLAGCALLGGETAEMPDVYAPGGFDIAGFVVGIVDRAEIGRNGEPEVEDFLVGLPSSGLHTNGYSLARRALPPVTWDRYEPSLGTTVGEALLAPHRSYLDEIRSLTDAGARAFAHITGGGIPENLPRVLSPTVAAVIHRHSWEPPAIFRLIAEAGAVAGDEMERVFNVGIGLVAVVPSDRLDAVLAAVPEGQPIGRLVERQSDERLRFVGEHAGRGTG</sequence>
<evidence type="ECO:0000259" key="14">
    <source>
        <dbReference type="Pfam" id="PF02769"/>
    </source>
</evidence>
<reference evidence="15" key="1">
    <citation type="submission" date="2020-02" db="EMBL/GenBank/DDBJ databases">
        <authorList>
            <person name="Meier V. D."/>
        </authorList>
    </citation>
    <scope>NUCLEOTIDE SEQUENCE</scope>
    <source>
        <strain evidence="15">AVDCRST_MAG59</strain>
    </source>
</reference>
<dbReference type="PANTHER" id="PTHR10520:SF12">
    <property type="entry name" value="TRIFUNCTIONAL PURINE BIOSYNTHETIC PROTEIN ADENOSINE-3"/>
    <property type="match status" value="1"/>
</dbReference>
<evidence type="ECO:0000256" key="11">
    <source>
        <dbReference type="ARBA" id="ARBA00049057"/>
    </source>
</evidence>
<evidence type="ECO:0000256" key="2">
    <source>
        <dbReference type="ARBA" id="ARBA00010280"/>
    </source>
</evidence>
<dbReference type="Gene3D" id="3.30.1330.10">
    <property type="entry name" value="PurM-like, N-terminal domain"/>
    <property type="match status" value="1"/>
</dbReference>
<proteinExistence type="inferred from homology"/>
<name>A0A6J4V3C8_9BACT</name>
<dbReference type="CDD" id="cd02196">
    <property type="entry name" value="PurM"/>
    <property type="match status" value="1"/>
</dbReference>
<keyword evidence="12" id="KW-0658">Purine biosynthesis</keyword>
<dbReference type="EC" id="6.3.3.1" evidence="3 12"/>
<feature type="domain" description="PurM-like N-terminal" evidence="13">
    <location>
        <begin position="56"/>
        <end position="161"/>
    </location>
</feature>
<dbReference type="GO" id="GO:0006189">
    <property type="term" value="P:'de novo' IMP biosynthetic process"/>
    <property type="evidence" value="ECO:0007669"/>
    <property type="project" value="UniProtKB-UniRule"/>
</dbReference>
<dbReference type="EMBL" id="CADCWF010000185">
    <property type="protein sequence ID" value="CAA9563610.1"/>
    <property type="molecule type" value="Genomic_DNA"/>
</dbReference>
<evidence type="ECO:0000256" key="5">
    <source>
        <dbReference type="ARBA" id="ARBA00022598"/>
    </source>
</evidence>
<dbReference type="PANTHER" id="PTHR10520">
    <property type="entry name" value="TRIFUNCTIONAL PURINE BIOSYNTHETIC PROTEIN ADENOSINE-3-RELATED"/>
    <property type="match status" value="1"/>
</dbReference>
<comment type="subcellular location">
    <subcellularLocation>
        <location evidence="12">Cytoplasm</location>
    </subcellularLocation>
</comment>
<evidence type="ECO:0000256" key="7">
    <source>
        <dbReference type="ARBA" id="ARBA00022840"/>
    </source>
</evidence>
<evidence type="ECO:0000256" key="9">
    <source>
        <dbReference type="ARBA" id="ARBA00032931"/>
    </source>
</evidence>
<dbReference type="Pfam" id="PF02769">
    <property type="entry name" value="AIRS_C"/>
    <property type="match status" value="1"/>
</dbReference>
<dbReference type="GO" id="GO:0005524">
    <property type="term" value="F:ATP binding"/>
    <property type="evidence" value="ECO:0007669"/>
    <property type="project" value="UniProtKB-KW"/>
</dbReference>
<protein>
    <recommendedName>
        <fullName evidence="4 12">Phosphoribosylformylglycinamidine cyclo-ligase</fullName>
        <ecNumber evidence="3 12">6.3.3.1</ecNumber>
    </recommendedName>
    <alternativeName>
        <fullName evidence="9 12">AIR synthase</fullName>
    </alternativeName>
    <alternativeName>
        <fullName evidence="10 12">AIRS</fullName>
    </alternativeName>
    <alternativeName>
        <fullName evidence="8 12">Phosphoribosyl-aminoimidazole synthetase</fullName>
    </alternativeName>
</protein>
<dbReference type="SUPFAM" id="SSF55326">
    <property type="entry name" value="PurM N-terminal domain-like"/>
    <property type="match status" value="1"/>
</dbReference>
<comment type="pathway">
    <text evidence="1 12">Purine metabolism; IMP biosynthesis via de novo pathway; 5-amino-1-(5-phospho-D-ribosyl)imidazole from N(2)-formyl-N(1)-(5-phospho-D-ribosyl)glycinamide: step 2/2.</text>
</comment>